<protein>
    <recommendedName>
        <fullName evidence="5">Man1/Src1 C-terminal domain-containing protein</fullName>
    </recommendedName>
</protein>
<feature type="transmembrane region" description="Helical" evidence="2">
    <location>
        <begin position="696"/>
        <end position="717"/>
    </location>
</feature>
<dbReference type="GO" id="GO:0005637">
    <property type="term" value="C:nuclear inner membrane"/>
    <property type="evidence" value="ECO:0007669"/>
    <property type="project" value="InterPro"/>
</dbReference>
<feature type="transmembrane region" description="Helical" evidence="2">
    <location>
        <begin position="437"/>
        <end position="461"/>
    </location>
</feature>
<dbReference type="InterPro" id="IPR044780">
    <property type="entry name" value="Heh2/Src1"/>
</dbReference>
<keyword evidence="2" id="KW-0472">Membrane</keyword>
<name>A0A397DBK9_APHAT</name>
<dbReference type="Proteomes" id="UP000266643">
    <property type="component" value="Unassembled WGS sequence"/>
</dbReference>
<evidence type="ECO:0000313" key="3">
    <source>
        <dbReference type="EMBL" id="RHY59114.1"/>
    </source>
</evidence>
<evidence type="ECO:0000313" key="4">
    <source>
        <dbReference type="Proteomes" id="UP000266643"/>
    </source>
</evidence>
<feature type="compositionally biased region" description="Low complexity" evidence="1">
    <location>
        <begin position="640"/>
        <end position="654"/>
    </location>
</feature>
<dbReference type="VEuPathDB" id="FungiDB:H257_08175"/>
<proteinExistence type="predicted"/>
<feature type="region of interest" description="Disordered" evidence="1">
    <location>
        <begin position="555"/>
        <end position="581"/>
    </location>
</feature>
<keyword evidence="2" id="KW-1133">Transmembrane helix</keyword>
<gene>
    <name evidence="3" type="ORF">DYB30_003573</name>
</gene>
<dbReference type="EMBL" id="QUTD01005852">
    <property type="protein sequence ID" value="RHY59114.1"/>
    <property type="molecule type" value="Genomic_DNA"/>
</dbReference>
<accession>A0A397DBK9</accession>
<feature type="compositionally biased region" description="Basic and acidic residues" evidence="1">
    <location>
        <begin position="182"/>
        <end position="201"/>
    </location>
</feature>
<reference evidence="3 4" key="1">
    <citation type="submission" date="2018-08" db="EMBL/GenBank/DDBJ databases">
        <title>Aphanomyces genome sequencing and annotation.</title>
        <authorList>
            <person name="Minardi D."/>
            <person name="Oidtmann B."/>
            <person name="Van Der Giezen M."/>
            <person name="Studholme D.J."/>
        </authorList>
    </citation>
    <scope>NUCLEOTIDE SEQUENCE [LARGE SCALE GENOMIC DNA]</scope>
    <source>
        <strain evidence="3 4">D2</strain>
    </source>
</reference>
<evidence type="ECO:0000256" key="1">
    <source>
        <dbReference type="SAM" id="MobiDB-lite"/>
    </source>
</evidence>
<dbReference type="PANTHER" id="PTHR47808">
    <property type="entry name" value="INNER NUCLEAR MEMBRANE PROTEIN HEH2-RELATED"/>
    <property type="match status" value="1"/>
</dbReference>
<dbReference type="VEuPathDB" id="FungiDB:H257_08176"/>
<feature type="region of interest" description="Disordered" evidence="1">
    <location>
        <begin position="637"/>
        <end position="656"/>
    </location>
</feature>
<evidence type="ECO:0008006" key="5">
    <source>
        <dbReference type="Google" id="ProtNLM"/>
    </source>
</evidence>
<dbReference type="GO" id="GO:0071763">
    <property type="term" value="P:nuclear membrane organization"/>
    <property type="evidence" value="ECO:0007669"/>
    <property type="project" value="TreeGrafter"/>
</dbReference>
<feature type="region of interest" description="Disordered" evidence="1">
    <location>
        <begin position="602"/>
        <end position="631"/>
    </location>
</feature>
<evidence type="ECO:0000256" key="2">
    <source>
        <dbReference type="SAM" id="Phobius"/>
    </source>
</evidence>
<keyword evidence="2" id="KW-0812">Transmembrane</keyword>
<sequence length="990" mass="108322">MTKDSTPHVVAKPAAPTGRKPRQVKPKGGDAKKPVAAEPAQDVAVEVATSHPTVASNTPSAPVEQATLSPTFLSPVSKLDLAREIAAKEQAERVALASARRVDEARRKSLKRKGAEASADESGMPEKVPKLHQDDVEVLESTTVVHSTTTTLTHRRPLKQIEQNQGESATAYALRAANIRKDERSHHVTRTEDDVENHPHNEPPVQTPVVAPTAYELKLQGVTTANIYEHTTEEVEFVNSVVKDTTTRGTSKLEEAAATPVEAVDDATSNSRFYVHLAVLLVVVFTVLLTLTELYVSQLPFCSFPATSDLSNCRVCPDHGVCIDGVLTACDNSLYIAVDDTCKLSADIKRDSNQMAATISAHLTTVATAAYCQESFWNRVLQVDWALPLQPVHVAADAVTVDLAALESHFRTEPLWSVVGPRTYAISFKKAVQKLNVTTPVLVVSIWVSAVLLAFGFYTMYKDQKQSAADAALMLLVVQEELIVHTQDKGYPAAFLKNHVVDVLKLTKADAQRCYTEDTGNAVPTTTFTVCGSSIRLLPHVMEQTTAMEPTTTTKHAARPAETPVAALPPTPTVHGRASSASGAFVEGDAITSAILKHSGVKAPRPLELPPRSFSRQHPPPRPPSPERKTLQFQSISPIKTSPVQQPSSSTQKKGISIEDDARYHDYFNPPRFLPRTTSPSTSGASCSSLSSVSKWSAAAILVGLVSMAAVFLAGLYMDSIPFCDSNATTNTPGWCQPCPDNGICFSGDLQSCKQPYLKVERACLEPSTVTRDADLMTHLLPRFLVKRASNVLCNQSLLATWQHQGTAEKTSTTSQVVTSAFELRNYLLHQAMWDNVDAAVFDVTFTKAMRQLKQGHPEYYYTSDGDVVLGRDDVDLWCALQLHVQDYVQIKRLVHAVHVALKQPSNDLVDGAVSHLRHSLWGGKNDRTWQRVVQAIHQDARIRERYIVYDHITFETNALYIYLMSVVMCVAIEGSKYSSGTLKQCTLTK</sequence>
<comment type="caution">
    <text evidence="3">The sequence shown here is derived from an EMBL/GenBank/DDBJ whole genome shotgun (WGS) entry which is preliminary data.</text>
</comment>
<dbReference type="GO" id="GO:0034399">
    <property type="term" value="C:nuclear periphery"/>
    <property type="evidence" value="ECO:0007669"/>
    <property type="project" value="TreeGrafter"/>
</dbReference>
<organism evidence="3 4">
    <name type="scientific">Aphanomyces astaci</name>
    <name type="common">Crayfish plague agent</name>
    <dbReference type="NCBI Taxonomy" id="112090"/>
    <lineage>
        <taxon>Eukaryota</taxon>
        <taxon>Sar</taxon>
        <taxon>Stramenopiles</taxon>
        <taxon>Oomycota</taxon>
        <taxon>Saprolegniomycetes</taxon>
        <taxon>Saprolegniales</taxon>
        <taxon>Verrucalvaceae</taxon>
        <taxon>Aphanomyces</taxon>
    </lineage>
</organism>
<feature type="transmembrane region" description="Helical" evidence="2">
    <location>
        <begin position="273"/>
        <end position="296"/>
    </location>
</feature>
<dbReference type="PANTHER" id="PTHR47808:SF2">
    <property type="entry name" value="LEM DOMAIN-CONTAINING PROTEIN 2"/>
    <property type="match status" value="1"/>
</dbReference>
<dbReference type="GO" id="GO:0005783">
    <property type="term" value="C:endoplasmic reticulum"/>
    <property type="evidence" value="ECO:0007669"/>
    <property type="project" value="TreeGrafter"/>
</dbReference>
<feature type="region of interest" description="Disordered" evidence="1">
    <location>
        <begin position="99"/>
        <end position="127"/>
    </location>
</feature>
<feature type="region of interest" description="Disordered" evidence="1">
    <location>
        <begin position="1"/>
        <end position="41"/>
    </location>
</feature>
<dbReference type="GO" id="GO:0003682">
    <property type="term" value="F:chromatin binding"/>
    <property type="evidence" value="ECO:0007669"/>
    <property type="project" value="InterPro"/>
</dbReference>
<feature type="compositionally biased region" description="Low complexity" evidence="1">
    <location>
        <begin position="555"/>
        <end position="566"/>
    </location>
</feature>
<feature type="region of interest" description="Disordered" evidence="1">
    <location>
        <begin position="182"/>
        <end position="207"/>
    </location>
</feature>
<dbReference type="AlphaFoldDB" id="A0A397DBK9"/>